<reference evidence="1" key="2">
    <citation type="submission" date="2025-09" db="UniProtKB">
        <authorList>
            <consortium name="Ensembl"/>
        </authorList>
    </citation>
    <scope>IDENTIFICATION</scope>
</reference>
<evidence type="ECO:0000313" key="1">
    <source>
        <dbReference type="Ensembl" id="ENSOSIP00000030567.1"/>
    </source>
</evidence>
<accession>A0A8C7YNH0</accession>
<protein>
    <submittedName>
        <fullName evidence="1">Uncharacterized protein</fullName>
    </submittedName>
</protein>
<organism evidence="1 2">
    <name type="scientific">Oryzias sinensis</name>
    <name type="common">Chinese medaka</name>
    <dbReference type="NCBI Taxonomy" id="183150"/>
    <lineage>
        <taxon>Eukaryota</taxon>
        <taxon>Metazoa</taxon>
        <taxon>Chordata</taxon>
        <taxon>Craniata</taxon>
        <taxon>Vertebrata</taxon>
        <taxon>Euteleostomi</taxon>
        <taxon>Actinopterygii</taxon>
        <taxon>Neopterygii</taxon>
        <taxon>Teleostei</taxon>
        <taxon>Neoteleostei</taxon>
        <taxon>Acanthomorphata</taxon>
        <taxon>Ovalentaria</taxon>
        <taxon>Atherinomorphae</taxon>
        <taxon>Beloniformes</taxon>
        <taxon>Adrianichthyidae</taxon>
        <taxon>Oryziinae</taxon>
        <taxon>Oryzias</taxon>
    </lineage>
</organism>
<proteinExistence type="predicted"/>
<sequence length="81" mass="9292">MEALSKMAAPATEKIRQLQKMVQDIRKNDGSLLDKLRRLKNKPLPNLPAKDYKGETSLQLKLQFHMNAVSSKHLSKHLTRL</sequence>
<name>A0A8C7YNH0_9TELE</name>
<dbReference type="Proteomes" id="UP000694383">
    <property type="component" value="Unplaced"/>
</dbReference>
<dbReference type="Ensembl" id="ENSOSIT00000032213.1">
    <property type="protein sequence ID" value="ENSOSIP00000030567.1"/>
    <property type="gene ID" value="ENSOSIG00000015752.1"/>
</dbReference>
<evidence type="ECO:0000313" key="2">
    <source>
        <dbReference type="Proteomes" id="UP000694383"/>
    </source>
</evidence>
<dbReference type="AlphaFoldDB" id="A0A8C7YNH0"/>
<reference evidence="1" key="1">
    <citation type="submission" date="2025-08" db="UniProtKB">
        <authorList>
            <consortium name="Ensembl"/>
        </authorList>
    </citation>
    <scope>IDENTIFICATION</scope>
</reference>
<keyword evidence="2" id="KW-1185">Reference proteome</keyword>
<dbReference type="GeneTree" id="ENSGT00940000177920"/>